<dbReference type="Proteomes" id="UP000825729">
    <property type="component" value="Unassembled WGS sequence"/>
</dbReference>
<evidence type="ECO:0000256" key="2">
    <source>
        <dbReference type="SAM" id="MobiDB-lite"/>
    </source>
</evidence>
<reference evidence="3 4" key="1">
    <citation type="submission" date="2021-07" db="EMBL/GenBank/DDBJ databases">
        <title>The Aristolochia fimbriata genome: insights into angiosperm evolution, floral development and chemical biosynthesis.</title>
        <authorList>
            <person name="Jiao Y."/>
        </authorList>
    </citation>
    <scope>NUCLEOTIDE SEQUENCE [LARGE SCALE GENOMIC DNA]</scope>
    <source>
        <strain evidence="3">IBCAS-2021</strain>
        <tissue evidence="3">Leaf</tissue>
    </source>
</reference>
<comment type="caution">
    <text evidence="3">The sequence shown here is derived from an EMBL/GenBank/DDBJ whole genome shotgun (WGS) entry which is preliminary data.</text>
</comment>
<gene>
    <name evidence="3" type="ORF">H6P81_013128</name>
</gene>
<dbReference type="EMBL" id="JAINDJ010000005">
    <property type="protein sequence ID" value="KAG9447000.1"/>
    <property type="molecule type" value="Genomic_DNA"/>
</dbReference>
<sequence>MKLLLRRKLRVCQQLDQLVIFHRNSAAPYVRKEWLVKTPSFARVEALSTQIQEKDKEMAEKIEAQKEEIRTLEAKMQAQLQAQAKRFMGVMRMPLSAFDGSSSQDSEEVLLPHYTRH</sequence>
<evidence type="ECO:0000313" key="3">
    <source>
        <dbReference type="EMBL" id="KAG9447000.1"/>
    </source>
</evidence>
<feature type="coiled-coil region" evidence="1">
    <location>
        <begin position="44"/>
        <end position="82"/>
    </location>
</feature>
<protein>
    <submittedName>
        <fullName evidence="3">Uncharacterized protein</fullName>
    </submittedName>
</protein>
<accession>A0AAV7EDS4</accession>
<proteinExistence type="predicted"/>
<evidence type="ECO:0000256" key="1">
    <source>
        <dbReference type="SAM" id="Coils"/>
    </source>
</evidence>
<organism evidence="3 4">
    <name type="scientific">Aristolochia fimbriata</name>
    <name type="common">White veined hardy Dutchman's pipe vine</name>
    <dbReference type="NCBI Taxonomy" id="158543"/>
    <lineage>
        <taxon>Eukaryota</taxon>
        <taxon>Viridiplantae</taxon>
        <taxon>Streptophyta</taxon>
        <taxon>Embryophyta</taxon>
        <taxon>Tracheophyta</taxon>
        <taxon>Spermatophyta</taxon>
        <taxon>Magnoliopsida</taxon>
        <taxon>Magnoliidae</taxon>
        <taxon>Piperales</taxon>
        <taxon>Aristolochiaceae</taxon>
        <taxon>Aristolochia</taxon>
    </lineage>
</organism>
<evidence type="ECO:0000313" key="4">
    <source>
        <dbReference type="Proteomes" id="UP000825729"/>
    </source>
</evidence>
<name>A0AAV7EDS4_ARIFI</name>
<keyword evidence="4" id="KW-1185">Reference proteome</keyword>
<dbReference type="AlphaFoldDB" id="A0AAV7EDS4"/>
<keyword evidence="1" id="KW-0175">Coiled coil</keyword>
<feature type="region of interest" description="Disordered" evidence="2">
    <location>
        <begin position="97"/>
        <end position="117"/>
    </location>
</feature>